<protein>
    <recommendedName>
        <fullName evidence="7">THAP-type domain-containing protein</fullName>
    </recommendedName>
</protein>
<dbReference type="Proteomes" id="UP000008068">
    <property type="component" value="Unassembled WGS sequence"/>
</dbReference>
<gene>
    <name evidence="8" type="ORF">CAEBREN_18908</name>
</gene>
<feature type="region of interest" description="Disordered" evidence="6">
    <location>
        <begin position="104"/>
        <end position="125"/>
    </location>
</feature>
<sequence>MRYVYCCACRVKVEKNKATTVPKDEERRRIWVEIFGKPFNSWCNFYKVAYVCLAHFEKNKRTRTNLPLKIPPRSPRSDEVDHWVWVKNKPDDVDELDEPMELTSEEQTYELSSNEDNSSGDEADVVPPANPFEFKYIMSKSEKIVELLKKCRKCASKSTTMNVHYEGFAVLIKCECVECGRIWTWENSNVCPSTAKNNRLKLKEINLDAVAAIFVSGESFQTIKGCFDAFSCPIVSDRSYRRLKKRYVHPAVDILYADDMKWVRQKVIETSAEVSSKNENKEKRNESSQRGLLNICGDGSYDSRGRSALYAASNLGFDGVQAKLISDLKMTDWHVVEVRVEGDDGFDVITRRNNPAKPGAVTGQHITRSCLQSKSRDISPLNFLSISKNKKNRVYSNHLCV</sequence>
<evidence type="ECO:0000313" key="8">
    <source>
        <dbReference type="EMBL" id="EGT52269.1"/>
    </source>
</evidence>
<dbReference type="EMBL" id="GL379791">
    <property type="protein sequence ID" value="EGT52269.1"/>
    <property type="molecule type" value="Genomic_DNA"/>
</dbReference>
<evidence type="ECO:0000256" key="4">
    <source>
        <dbReference type="ARBA" id="ARBA00023125"/>
    </source>
</evidence>
<evidence type="ECO:0000256" key="2">
    <source>
        <dbReference type="ARBA" id="ARBA00022771"/>
    </source>
</evidence>
<evidence type="ECO:0000313" key="9">
    <source>
        <dbReference type="Proteomes" id="UP000008068"/>
    </source>
</evidence>
<dbReference type="AlphaFoldDB" id="G0ME91"/>
<keyword evidence="9" id="KW-1185">Reference proteome</keyword>
<dbReference type="PANTHER" id="PTHR31873:SF6">
    <property type="entry name" value="ASPARTATE DEHYDROGENASE DOMAIN-CONTAINING PROTEIN"/>
    <property type="match status" value="1"/>
</dbReference>
<evidence type="ECO:0000256" key="6">
    <source>
        <dbReference type="SAM" id="MobiDB-lite"/>
    </source>
</evidence>
<dbReference type="PROSITE" id="PS50950">
    <property type="entry name" value="ZF_THAP"/>
    <property type="match status" value="1"/>
</dbReference>
<dbReference type="InterPro" id="IPR006612">
    <property type="entry name" value="THAP_Znf"/>
</dbReference>
<feature type="domain" description="THAP-type" evidence="7">
    <location>
        <begin position="1"/>
        <end position="74"/>
    </location>
</feature>
<evidence type="ECO:0000256" key="1">
    <source>
        <dbReference type="ARBA" id="ARBA00022723"/>
    </source>
</evidence>
<evidence type="ECO:0000259" key="7">
    <source>
        <dbReference type="PROSITE" id="PS50950"/>
    </source>
</evidence>
<dbReference type="HOGENOM" id="CLU_687419_0_0_1"/>
<keyword evidence="3" id="KW-0862">Zinc</keyword>
<proteinExistence type="predicted"/>
<name>G0ME91_CAEBE</name>
<accession>G0ME91</accession>
<dbReference type="OrthoDB" id="4310724at2759"/>
<evidence type="ECO:0000256" key="5">
    <source>
        <dbReference type="PROSITE-ProRule" id="PRU00309"/>
    </source>
</evidence>
<dbReference type="SUPFAM" id="SSF57716">
    <property type="entry name" value="Glucocorticoid receptor-like (DNA-binding domain)"/>
    <property type="match status" value="1"/>
</dbReference>
<dbReference type="InParanoid" id="G0ME91"/>
<organism evidence="9">
    <name type="scientific">Caenorhabditis brenneri</name>
    <name type="common">Nematode worm</name>
    <dbReference type="NCBI Taxonomy" id="135651"/>
    <lineage>
        <taxon>Eukaryota</taxon>
        <taxon>Metazoa</taxon>
        <taxon>Ecdysozoa</taxon>
        <taxon>Nematoda</taxon>
        <taxon>Chromadorea</taxon>
        <taxon>Rhabditida</taxon>
        <taxon>Rhabditina</taxon>
        <taxon>Rhabditomorpha</taxon>
        <taxon>Rhabditoidea</taxon>
        <taxon>Rhabditidae</taxon>
        <taxon>Peloderinae</taxon>
        <taxon>Caenorhabditis</taxon>
    </lineage>
</organism>
<dbReference type="Gene3D" id="6.20.210.20">
    <property type="entry name" value="THAP domain"/>
    <property type="match status" value="1"/>
</dbReference>
<keyword evidence="1" id="KW-0479">Metal-binding</keyword>
<dbReference type="GO" id="GO:0003677">
    <property type="term" value="F:DNA binding"/>
    <property type="evidence" value="ECO:0007669"/>
    <property type="project" value="UniProtKB-UniRule"/>
</dbReference>
<evidence type="ECO:0000256" key="3">
    <source>
        <dbReference type="ARBA" id="ARBA00022833"/>
    </source>
</evidence>
<dbReference type="GO" id="GO:0008270">
    <property type="term" value="F:zinc ion binding"/>
    <property type="evidence" value="ECO:0007669"/>
    <property type="project" value="UniProtKB-KW"/>
</dbReference>
<dbReference type="PANTHER" id="PTHR31873">
    <property type="entry name" value="L-ASPARTATE DEHYDROGENASE-RELATED"/>
    <property type="match status" value="1"/>
</dbReference>
<dbReference type="Pfam" id="PF05485">
    <property type="entry name" value="THAP"/>
    <property type="match status" value="1"/>
</dbReference>
<keyword evidence="2 5" id="KW-0863">Zinc-finger</keyword>
<keyword evidence="4 5" id="KW-0238">DNA-binding</keyword>
<dbReference type="InterPro" id="IPR038441">
    <property type="entry name" value="THAP_Znf_sf"/>
</dbReference>
<reference evidence="9" key="1">
    <citation type="submission" date="2011-07" db="EMBL/GenBank/DDBJ databases">
        <authorList>
            <consortium name="Caenorhabditis brenneri Sequencing and Analysis Consortium"/>
            <person name="Wilson R.K."/>
        </authorList>
    </citation>
    <scope>NUCLEOTIDE SEQUENCE [LARGE SCALE GENOMIC DNA]</scope>
    <source>
        <strain evidence="9">PB2801</strain>
    </source>
</reference>